<keyword evidence="3" id="KW-1185">Reference proteome</keyword>
<feature type="region of interest" description="Disordered" evidence="1">
    <location>
        <begin position="85"/>
        <end position="112"/>
    </location>
</feature>
<feature type="compositionally biased region" description="Polar residues" evidence="1">
    <location>
        <begin position="85"/>
        <end position="99"/>
    </location>
</feature>
<dbReference type="Proteomes" id="UP000807342">
    <property type="component" value="Unassembled WGS sequence"/>
</dbReference>
<comment type="caution">
    <text evidence="2">The sequence shown here is derived from an EMBL/GenBank/DDBJ whole genome shotgun (WGS) entry which is preliminary data.</text>
</comment>
<feature type="non-terminal residue" evidence="2">
    <location>
        <position position="1"/>
    </location>
</feature>
<dbReference type="EMBL" id="MU153589">
    <property type="protein sequence ID" value="KAF9439722.1"/>
    <property type="molecule type" value="Genomic_DNA"/>
</dbReference>
<reference evidence="2" key="1">
    <citation type="submission" date="2020-11" db="EMBL/GenBank/DDBJ databases">
        <authorList>
            <consortium name="DOE Joint Genome Institute"/>
            <person name="Ahrendt S."/>
            <person name="Riley R."/>
            <person name="Andreopoulos W."/>
            <person name="Labutti K."/>
            <person name="Pangilinan J."/>
            <person name="Ruiz-Duenas F.J."/>
            <person name="Barrasa J.M."/>
            <person name="Sanchez-Garcia M."/>
            <person name="Camarero S."/>
            <person name="Miyauchi S."/>
            <person name="Serrano A."/>
            <person name="Linde D."/>
            <person name="Babiker R."/>
            <person name="Drula E."/>
            <person name="Ayuso-Fernandez I."/>
            <person name="Pacheco R."/>
            <person name="Padilla G."/>
            <person name="Ferreira P."/>
            <person name="Barriuso J."/>
            <person name="Kellner H."/>
            <person name="Castanera R."/>
            <person name="Alfaro M."/>
            <person name="Ramirez L."/>
            <person name="Pisabarro A.G."/>
            <person name="Kuo A."/>
            <person name="Tritt A."/>
            <person name="Lipzen A."/>
            <person name="He G."/>
            <person name="Yan M."/>
            <person name="Ng V."/>
            <person name="Cullen D."/>
            <person name="Martin F."/>
            <person name="Rosso M.-N."/>
            <person name="Henrissat B."/>
            <person name="Hibbett D."/>
            <person name="Martinez A.T."/>
            <person name="Grigoriev I.V."/>
        </authorList>
    </citation>
    <scope>NUCLEOTIDE SEQUENCE</scope>
    <source>
        <strain evidence="2">MF-IS2</strain>
    </source>
</reference>
<proteinExistence type="predicted"/>
<dbReference type="AlphaFoldDB" id="A0A9P5WXW3"/>
<name>A0A9P5WXW3_9AGAR</name>
<organism evidence="2 3">
    <name type="scientific">Macrolepiota fuliginosa MF-IS2</name>
    <dbReference type="NCBI Taxonomy" id="1400762"/>
    <lineage>
        <taxon>Eukaryota</taxon>
        <taxon>Fungi</taxon>
        <taxon>Dikarya</taxon>
        <taxon>Basidiomycota</taxon>
        <taxon>Agaricomycotina</taxon>
        <taxon>Agaricomycetes</taxon>
        <taxon>Agaricomycetidae</taxon>
        <taxon>Agaricales</taxon>
        <taxon>Agaricineae</taxon>
        <taxon>Agaricaceae</taxon>
        <taxon>Macrolepiota</taxon>
    </lineage>
</organism>
<evidence type="ECO:0000256" key="1">
    <source>
        <dbReference type="SAM" id="MobiDB-lite"/>
    </source>
</evidence>
<protein>
    <submittedName>
        <fullName evidence="2">Uncharacterized protein</fullName>
    </submittedName>
</protein>
<evidence type="ECO:0000313" key="2">
    <source>
        <dbReference type="EMBL" id="KAF9439722.1"/>
    </source>
</evidence>
<sequence>EGKTAGEYVRRGKWHRKRGRSWEVIYLTAGNVIQICKMILCMSVSRCVPSFAPPNVIHASTAQDPHASYHNAVLASEVVKHPLLSSNPSLQRKTFQPASTKKPRENTTRNSRFAKLDWEEAVDSASTVASGGDVVFFVDSIALDAAENH</sequence>
<evidence type="ECO:0000313" key="3">
    <source>
        <dbReference type="Proteomes" id="UP000807342"/>
    </source>
</evidence>
<accession>A0A9P5WXW3</accession>
<gene>
    <name evidence="2" type="ORF">P691DRAFT_805730</name>
</gene>